<dbReference type="InterPro" id="IPR014044">
    <property type="entry name" value="CAP_dom"/>
</dbReference>
<reference evidence="2" key="2">
    <citation type="submission" date="2004-02" db="EMBL/GenBank/DDBJ databases">
        <authorList>
            <consortium name="Genoscope"/>
            <consortium name="Whitehead Institute Centre for Genome Research"/>
        </authorList>
    </citation>
    <scope>NUCLEOTIDE SEQUENCE</scope>
</reference>
<comment type="caution">
    <text evidence="2">The sequence shown here is derived from an EMBL/GenBank/DDBJ whole genome shotgun (WGS) entry which is preliminary data.</text>
</comment>
<feature type="domain" description="SCP" evidence="1">
    <location>
        <begin position="1"/>
        <end position="37"/>
    </location>
</feature>
<name>Q4TJ42_TETNG</name>
<dbReference type="Pfam" id="PF00188">
    <property type="entry name" value="CAP"/>
    <property type="match status" value="1"/>
</dbReference>
<dbReference type="Gene3D" id="3.40.33.10">
    <property type="entry name" value="CAP"/>
    <property type="match status" value="1"/>
</dbReference>
<dbReference type="AlphaFoldDB" id="Q4TJ42"/>
<dbReference type="HOGENOM" id="CLU_2782626_0_0_1"/>
<evidence type="ECO:0000259" key="1">
    <source>
        <dbReference type="Pfam" id="PF00188"/>
    </source>
</evidence>
<dbReference type="KEGG" id="tng:GSTEN00007728G001"/>
<gene>
    <name evidence="2" type="ORF">GSTENG00007728001</name>
</gene>
<feature type="non-terminal residue" evidence="2">
    <location>
        <position position="80"/>
    </location>
</feature>
<dbReference type="EMBL" id="CAAE01000832">
    <property type="protein sequence ID" value="CAF87090.1"/>
    <property type="molecule type" value="Genomic_DNA"/>
</dbReference>
<dbReference type="OrthoDB" id="43654at2759"/>
<accession>Q4TJ42</accession>
<proteinExistence type="predicted"/>
<evidence type="ECO:0000313" key="2">
    <source>
        <dbReference type="EMBL" id="CAF87090.1"/>
    </source>
</evidence>
<dbReference type="InterPro" id="IPR035940">
    <property type="entry name" value="CAP_sf"/>
</dbReference>
<dbReference type="SUPFAM" id="SSF55797">
    <property type="entry name" value="PR-1-like"/>
    <property type="match status" value="1"/>
</dbReference>
<organism evidence="2">
    <name type="scientific">Tetraodon nigroviridis</name>
    <name type="common">Spotted green pufferfish</name>
    <name type="synonym">Chelonodon nigroviridis</name>
    <dbReference type="NCBI Taxonomy" id="99883"/>
    <lineage>
        <taxon>Eukaryota</taxon>
        <taxon>Metazoa</taxon>
        <taxon>Chordata</taxon>
        <taxon>Craniata</taxon>
        <taxon>Vertebrata</taxon>
        <taxon>Euteleostomi</taxon>
        <taxon>Actinopterygii</taxon>
        <taxon>Neopterygii</taxon>
        <taxon>Teleostei</taxon>
        <taxon>Neoteleostei</taxon>
        <taxon>Acanthomorphata</taxon>
        <taxon>Eupercaria</taxon>
        <taxon>Tetraodontiformes</taxon>
        <taxon>Tetradontoidea</taxon>
        <taxon>Tetraodontidae</taxon>
        <taxon>Tetraodon</taxon>
    </lineage>
</organism>
<reference evidence="2" key="1">
    <citation type="journal article" date="2004" name="Nature">
        <title>Genome duplication in the teleost fish Tetraodon nigroviridis reveals the early vertebrate proto-karyotype.</title>
        <authorList>
            <person name="Jaillon O."/>
            <person name="Aury J.-M."/>
            <person name="Brunet F."/>
            <person name="Petit J.-L."/>
            <person name="Stange-Thomann N."/>
            <person name="Mauceli E."/>
            <person name="Bouneau L."/>
            <person name="Fischer C."/>
            <person name="Ozouf-Costaz C."/>
            <person name="Bernot A."/>
            <person name="Nicaud S."/>
            <person name="Jaffe D."/>
            <person name="Fisher S."/>
            <person name="Lutfalla G."/>
            <person name="Dossat C."/>
            <person name="Segurens B."/>
            <person name="Dasilva C."/>
            <person name="Salanoubat M."/>
            <person name="Levy M."/>
            <person name="Boudet N."/>
            <person name="Castellano S."/>
            <person name="Anthouard V."/>
            <person name="Jubin C."/>
            <person name="Castelli V."/>
            <person name="Katinka M."/>
            <person name="Vacherie B."/>
            <person name="Biemont C."/>
            <person name="Skalli Z."/>
            <person name="Cattolico L."/>
            <person name="Poulain J."/>
            <person name="De Berardinis V."/>
            <person name="Cruaud C."/>
            <person name="Duprat S."/>
            <person name="Brottier P."/>
            <person name="Coutanceau J.-P."/>
            <person name="Gouzy J."/>
            <person name="Parra G."/>
            <person name="Lardier G."/>
            <person name="Chapple C."/>
            <person name="McKernan K.J."/>
            <person name="McEwan P."/>
            <person name="Bosak S."/>
            <person name="Kellis M."/>
            <person name="Volff J.-N."/>
            <person name="Guigo R."/>
            <person name="Zody M.C."/>
            <person name="Mesirov J."/>
            <person name="Lindblad-Toh K."/>
            <person name="Birren B."/>
            <person name="Nusbaum C."/>
            <person name="Kahn D."/>
            <person name="Robinson-Rechavi M."/>
            <person name="Laudet V."/>
            <person name="Schachter V."/>
            <person name="Quetier F."/>
            <person name="Saurin W."/>
            <person name="Scarpelli C."/>
            <person name="Wincker P."/>
            <person name="Lander E.S."/>
            <person name="Weissenbach J."/>
            <person name="Roest Crollius H."/>
        </authorList>
    </citation>
    <scope>NUCLEOTIDE SEQUENCE [LARGE SCALE GENOMIC DNA]</scope>
</reference>
<sequence length="80" mass="8489">VVWAETSKVGCAVHSCPNGVQATTLADKADTIFVCNYASAGNVNGGQPYRSEGKFCAGCEELPEKALLQSKSCCFTKRLK</sequence>
<protein>
    <submittedName>
        <fullName evidence="2">(spotted green pufferfish) hypothetical protein</fullName>
    </submittedName>
</protein>